<comment type="caution">
    <text evidence="1">The sequence shown here is derived from an EMBL/GenBank/DDBJ whole genome shotgun (WGS) entry which is preliminary data.</text>
</comment>
<proteinExistence type="predicted"/>
<feature type="non-terminal residue" evidence="1">
    <location>
        <position position="117"/>
    </location>
</feature>
<evidence type="ECO:0000313" key="2">
    <source>
        <dbReference type="Proteomes" id="UP001159363"/>
    </source>
</evidence>
<dbReference type="Proteomes" id="UP001159363">
    <property type="component" value="Chromosome 1"/>
</dbReference>
<accession>A0ABQ9IHZ6</accession>
<name>A0ABQ9IHZ6_9NEOP</name>
<keyword evidence="2" id="KW-1185">Reference proteome</keyword>
<evidence type="ECO:0000313" key="1">
    <source>
        <dbReference type="EMBL" id="KAJ8896313.1"/>
    </source>
</evidence>
<dbReference type="EMBL" id="JARBHB010000001">
    <property type="protein sequence ID" value="KAJ8896313.1"/>
    <property type="molecule type" value="Genomic_DNA"/>
</dbReference>
<protein>
    <submittedName>
        <fullName evidence="1">Uncharacterized protein</fullName>
    </submittedName>
</protein>
<reference evidence="1 2" key="1">
    <citation type="submission" date="2023-02" db="EMBL/GenBank/DDBJ databases">
        <title>LHISI_Scaffold_Assembly.</title>
        <authorList>
            <person name="Stuart O.P."/>
            <person name="Cleave R."/>
            <person name="Magrath M.J.L."/>
            <person name="Mikheyev A.S."/>
        </authorList>
    </citation>
    <scope>NUCLEOTIDE SEQUENCE [LARGE SCALE GENOMIC DNA]</scope>
    <source>
        <strain evidence="1">Daus_M_001</strain>
        <tissue evidence="1">Leg muscle</tissue>
    </source>
</reference>
<organism evidence="1 2">
    <name type="scientific">Dryococelus australis</name>
    <dbReference type="NCBI Taxonomy" id="614101"/>
    <lineage>
        <taxon>Eukaryota</taxon>
        <taxon>Metazoa</taxon>
        <taxon>Ecdysozoa</taxon>
        <taxon>Arthropoda</taxon>
        <taxon>Hexapoda</taxon>
        <taxon>Insecta</taxon>
        <taxon>Pterygota</taxon>
        <taxon>Neoptera</taxon>
        <taxon>Polyneoptera</taxon>
        <taxon>Phasmatodea</taxon>
        <taxon>Verophasmatodea</taxon>
        <taxon>Anareolatae</taxon>
        <taxon>Phasmatidae</taxon>
        <taxon>Eurycanthinae</taxon>
        <taxon>Dryococelus</taxon>
    </lineage>
</organism>
<gene>
    <name evidence="1" type="ORF">PR048_001657</name>
</gene>
<sequence length="117" mass="13374">MWLRTTLEDVTDEGNFLRFEAETSTDVDGTYGEIVQMVECADKENLINLLFHVTTEDIIIEGTKDSSSTEIQSNGDESDNRKKDCYTLSDVMQCHILHSPFCTKEDRQLSSLIFAWI</sequence>